<dbReference type="Pfam" id="PF03828">
    <property type="entry name" value="PAP_assoc"/>
    <property type="match status" value="1"/>
</dbReference>
<dbReference type="eggNOG" id="KOG2277">
    <property type="taxonomic scope" value="Eukaryota"/>
</dbReference>
<evidence type="ECO:0000313" key="7">
    <source>
        <dbReference type="Proteomes" id="UP000007431"/>
    </source>
</evidence>
<dbReference type="InParanoid" id="D8QJS1"/>
<dbReference type="HOGENOM" id="CLU_461624_0_0_1"/>
<dbReference type="STRING" id="578458.D8QJS1"/>
<keyword evidence="2" id="KW-0479">Metal-binding</keyword>
<dbReference type="AlphaFoldDB" id="D8QJS1"/>
<feature type="compositionally biased region" description="Polar residues" evidence="4">
    <location>
        <begin position="479"/>
        <end position="491"/>
    </location>
</feature>
<accession>D8QJS1</accession>
<dbReference type="Proteomes" id="UP000007431">
    <property type="component" value="Unassembled WGS sequence"/>
</dbReference>
<dbReference type="GeneID" id="9593703"/>
<evidence type="ECO:0000259" key="5">
    <source>
        <dbReference type="Pfam" id="PF03828"/>
    </source>
</evidence>
<dbReference type="RefSeq" id="XP_003026759.1">
    <property type="nucleotide sequence ID" value="XM_003026713.1"/>
</dbReference>
<evidence type="ECO:0000256" key="3">
    <source>
        <dbReference type="ARBA" id="ARBA00022842"/>
    </source>
</evidence>
<evidence type="ECO:0000256" key="1">
    <source>
        <dbReference type="ARBA" id="ARBA00022679"/>
    </source>
</evidence>
<name>D8QJS1_SCHCM</name>
<feature type="compositionally biased region" description="Basic and acidic residues" evidence="4">
    <location>
        <begin position="358"/>
        <end position="368"/>
    </location>
</feature>
<feature type="region of interest" description="Disordered" evidence="4">
    <location>
        <begin position="393"/>
        <end position="444"/>
    </location>
</feature>
<evidence type="ECO:0000313" key="6">
    <source>
        <dbReference type="EMBL" id="EFI91856.1"/>
    </source>
</evidence>
<feature type="region of interest" description="Disordered" evidence="4">
    <location>
        <begin position="328"/>
        <end position="374"/>
    </location>
</feature>
<organism evidence="7">
    <name type="scientific">Schizophyllum commune (strain H4-8 / FGSC 9210)</name>
    <name type="common">Split gill fungus</name>
    <dbReference type="NCBI Taxonomy" id="578458"/>
    <lineage>
        <taxon>Eukaryota</taxon>
        <taxon>Fungi</taxon>
        <taxon>Dikarya</taxon>
        <taxon>Basidiomycota</taxon>
        <taxon>Agaricomycotina</taxon>
        <taxon>Agaricomycetes</taxon>
        <taxon>Agaricomycetidae</taxon>
        <taxon>Agaricales</taxon>
        <taxon>Schizophyllaceae</taxon>
        <taxon>Schizophyllum</taxon>
    </lineage>
</organism>
<feature type="compositionally biased region" description="Polar residues" evidence="4">
    <location>
        <begin position="343"/>
        <end position="355"/>
    </location>
</feature>
<dbReference type="VEuPathDB" id="FungiDB:SCHCODRAFT_01108743"/>
<evidence type="ECO:0000256" key="2">
    <source>
        <dbReference type="ARBA" id="ARBA00022723"/>
    </source>
</evidence>
<dbReference type="OrthoDB" id="2274644at2759"/>
<proteinExistence type="predicted"/>
<keyword evidence="7" id="KW-1185">Reference proteome</keyword>
<keyword evidence="1" id="KW-0808">Transferase</keyword>
<keyword evidence="3" id="KW-0460">Magnesium</keyword>
<dbReference type="GO" id="GO:0031123">
    <property type="term" value="P:RNA 3'-end processing"/>
    <property type="evidence" value="ECO:0007669"/>
    <property type="project" value="TreeGrafter"/>
</dbReference>
<evidence type="ECO:0000256" key="4">
    <source>
        <dbReference type="SAM" id="MobiDB-lite"/>
    </source>
</evidence>
<dbReference type="EMBL" id="GL377315">
    <property type="protein sequence ID" value="EFI91856.1"/>
    <property type="molecule type" value="Genomic_DNA"/>
</dbReference>
<protein>
    <recommendedName>
        <fullName evidence="5">PAP-associated domain-containing protein</fullName>
    </recommendedName>
</protein>
<dbReference type="InterPro" id="IPR002058">
    <property type="entry name" value="PAP_assoc"/>
</dbReference>
<dbReference type="GO" id="GO:0046872">
    <property type="term" value="F:metal ion binding"/>
    <property type="evidence" value="ECO:0007669"/>
    <property type="project" value="UniProtKB-KW"/>
</dbReference>
<feature type="compositionally biased region" description="Polar residues" evidence="4">
    <location>
        <begin position="411"/>
        <end position="434"/>
    </location>
</feature>
<dbReference type="Gene3D" id="1.10.1410.10">
    <property type="match status" value="1"/>
</dbReference>
<dbReference type="PANTHER" id="PTHR12271">
    <property type="entry name" value="POLY A POLYMERASE CID PAP -RELATED"/>
    <property type="match status" value="1"/>
</dbReference>
<gene>
    <name evidence="6" type="ORF">SCHCODRAFT_258782</name>
</gene>
<feature type="region of interest" description="Disordered" evidence="4">
    <location>
        <begin position="476"/>
        <end position="510"/>
    </location>
</feature>
<feature type="domain" description="PAP-associated" evidence="5">
    <location>
        <begin position="241"/>
        <end position="280"/>
    </location>
</feature>
<dbReference type="PANTHER" id="PTHR12271:SF40">
    <property type="entry name" value="POLY(A) RNA POLYMERASE GLD2"/>
    <property type="match status" value="1"/>
</dbReference>
<reference evidence="6 7" key="1">
    <citation type="journal article" date="2010" name="Nat. Biotechnol.">
        <title>Genome sequence of the model mushroom Schizophyllum commune.</title>
        <authorList>
            <person name="Ohm R.A."/>
            <person name="de Jong J.F."/>
            <person name="Lugones L.G."/>
            <person name="Aerts A."/>
            <person name="Kothe E."/>
            <person name="Stajich J.E."/>
            <person name="de Vries R.P."/>
            <person name="Record E."/>
            <person name="Levasseur A."/>
            <person name="Baker S.E."/>
            <person name="Bartholomew K.A."/>
            <person name="Coutinho P.M."/>
            <person name="Erdmann S."/>
            <person name="Fowler T.J."/>
            <person name="Gathman A.C."/>
            <person name="Lombard V."/>
            <person name="Henrissat B."/>
            <person name="Knabe N."/>
            <person name="Kuees U."/>
            <person name="Lilly W.W."/>
            <person name="Lindquist E."/>
            <person name="Lucas S."/>
            <person name="Magnuson J.K."/>
            <person name="Piumi F."/>
            <person name="Raudaskoski M."/>
            <person name="Salamov A."/>
            <person name="Schmutz J."/>
            <person name="Schwarze F.W.M.R."/>
            <person name="vanKuyk P.A."/>
            <person name="Horton J.S."/>
            <person name="Grigoriev I.V."/>
            <person name="Woesten H.A.B."/>
        </authorList>
    </citation>
    <scope>NUCLEOTIDE SEQUENCE [LARGE SCALE GENOMIC DNA]</scope>
    <source>
        <strain evidence="7">H4-8 / FGSC 9210</strain>
    </source>
</reference>
<dbReference type="KEGG" id="scm:SCHCO_01108743"/>
<dbReference type="GO" id="GO:0016779">
    <property type="term" value="F:nucleotidyltransferase activity"/>
    <property type="evidence" value="ECO:0007669"/>
    <property type="project" value="TreeGrafter"/>
</dbReference>
<feature type="compositionally biased region" description="Basic and acidic residues" evidence="4">
    <location>
        <begin position="496"/>
        <end position="510"/>
    </location>
</feature>
<sequence>MTRLRSSRRCLHFDINVNDRLGAYNSDLIREYCVTSRVLRPFMACTKHWAKVHGLNEPSTANRQVSFSSYSLALMAIAFLQAKGHLPNLQAPLTDLPPSVLDGHFWPSAQRVRCDVRFFTHRAKHFKRVVGKGEMELLNMALAKGGESETSGSGDGVAASGEGLQSGWEGAEGLAQTSGGRAEASHELSPSECLELARDRGTPAPKVFRYGNGRKVLAREDGTGIEIVQEPNWSHAEYKDLVELLIDWFKFWAKDFNPKHHMLSIRHGGLISRKDCSPVRWQDMRKAPEQDVRKAPEYDMRKTLEQPEVIPTTSGDVPFVAASEMPIATEEPLNATEEPLNLTEMSTPTSESSATLDKGQRLAEKSESADMGLASDQGVVSAVQGAESLEDGAASLEDGAESPRVEDGAKSVSSTEPILVSSSESNVDVSQCGSGSDGLHEAKDGAHEASLDAVDANRDAVDASLTAVEASVDALEAGTGSTDASMPSSRTSADPDPARPDRDSDAERNDVDFSASPLVNKQWEGDTLCLIDPFIRTKNCTASITPTVFALFRQRAQVAYEQLRWGIRVQESYLVLDPELAQLYPAPYEPA</sequence>
<dbReference type="SUPFAM" id="SSF81631">
    <property type="entry name" value="PAP/OAS1 substrate-binding domain"/>
    <property type="match status" value="1"/>
</dbReference>